<evidence type="ECO:0000256" key="1">
    <source>
        <dbReference type="SAM" id="MobiDB-lite"/>
    </source>
</evidence>
<dbReference type="InterPro" id="IPR013320">
    <property type="entry name" value="ConA-like_dom_sf"/>
</dbReference>
<dbReference type="AlphaFoldDB" id="A0A2N8KH45"/>
<evidence type="ECO:0000313" key="4">
    <source>
        <dbReference type="Proteomes" id="UP000235994"/>
    </source>
</evidence>
<gene>
    <name evidence="3" type="ORF">C1I89_17260</name>
</gene>
<dbReference type="SUPFAM" id="SSF49899">
    <property type="entry name" value="Concanavalin A-like lectins/glucanases"/>
    <property type="match status" value="1"/>
</dbReference>
<dbReference type="EMBL" id="POQS01000004">
    <property type="protein sequence ID" value="PND32775.1"/>
    <property type="molecule type" value="Genomic_DNA"/>
</dbReference>
<dbReference type="InterPro" id="IPR004843">
    <property type="entry name" value="Calcineurin-like_PHP"/>
</dbReference>
<dbReference type="Gene3D" id="2.60.120.200">
    <property type="match status" value="1"/>
</dbReference>
<keyword evidence="4" id="KW-1185">Reference proteome</keyword>
<dbReference type="RefSeq" id="WP_102773891.1">
    <property type="nucleotide sequence ID" value="NZ_POQS01000004.1"/>
</dbReference>
<dbReference type="PANTHER" id="PTHR43143:SF5">
    <property type="entry name" value="SECRETED PROTEIN"/>
    <property type="match status" value="1"/>
</dbReference>
<comment type="caution">
    <text evidence="3">The sequence shown here is derived from an EMBL/GenBank/DDBJ whole genome shotgun (WGS) entry which is preliminary data.</text>
</comment>
<dbReference type="GO" id="GO:0016787">
    <property type="term" value="F:hydrolase activity"/>
    <property type="evidence" value="ECO:0007669"/>
    <property type="project" value="InterPro"/>
</dbReference>
<dbReference type="InterPro" id="IPR051918">
    <property type="entry name" value="STPP_CPPED1"/>
</dbReference>
<protein>
    <submittedName>
        <fullName evidence="3">Modulator protein</fullName>
    </submittedName>
</protein>
<dbReference type="Pfam" id="PF00149">
    <property type="entry name" value="Metallophos"/>
    <property type="match status" value="1"/>
</dbReference>
<dbReference type="Gene3D" id="3.60.21.10">
    <property type="match status" value="1"/>
</dbReference>
<dbReference type="PROSITE" id="PS51318">
    <property type="entry name" value="TAT"/>
    <property type="match status" value="1"/>
</dbReference>
<feature type="region of interest" description="Disordered" evidence="1">
    <location>
        <begin position="35"/>
        <end position="71"/>
    </location>
</feature>
<reference evidence="3 4" key="1">
    <citation type="submission" date="2018-01" db="EMBL/GenBank/DDBJ databases">
        <title>The draft genome of an aniline degradation strain ANB-1.</title>
        <authorList>
            <person name="Zhang L."/>
            <person name="Jiang J."/>
        </authorList>
    </citation>
    <scope>NUCLEOTIDE SEQUENCE [LARGE SCALE GENOMIC DNA]</scope>
    <source>
        <strain evidence="3 4">ANB-1</strain>
    </source>
</reference>
<name>A0A2N8KH45_9BURK</name>
<organism evidence="3 4">
    <name type="scientific">Achromobacter pulmonis</name>
    <dbReference type="NCBI Taxonomy" id="1389932"/>
    <lineage>
        <taxon>Bacteria</taxon>
        <taxon>Pseudomonadati</taxon>
        <taxon>Pseudomonadota</taxon>
        <taxon>Betaproteobacteria</taxon>
        <taxon>Burkholderiales</taxon>
        <taxon>Alcaligenaceae</taxon>
        <taxon>Achromobacter</taxon>
    </lineage>
</organism>
<evidence type="ECO:0000259" key="2">
    <source>
        <dbReference type="Pfam" id="PF00149"/>
    </source>
</evidence>
<feature type="domain" description="Calcineurin-like phosphoesterase" evidence="2">
    <location>
        <begin position="119"/>
        <end position="305"/>
    </location>
</feature>
<dbReference type="SUPFAM" id="SSF56300">
    <property type="entry name" value="Metallo-dependent phosphatases"/>
    <property type="match status" value="1"/>
</dbReference>
<dbReference type="Proteomes" id="UP000235994">
    <property type="component" value="Unassembled WGS sequence"/>
</dbReference>
<sequence length="706" mass="76854">MSTFDDETGLPAPTRRNFLRGGLAAALIPGAGLLTACGGDDDDDDSAAGGGESGGETPQPQPEPGPDATQGSRFALAVLPDTQFYARYATLAESSQYSRKFGSEPYMAQTYWIAANAAALNIPFVTHLGDVVDQAGKPDQWKVADQAMRVLETAKVPYSVLAGNHDVLRSLEYVDASSQASGTEAQRVLADEPYLQWFNPARAKRMSTFRGRDASGFHEYHVFEAEGQQFMVLSLSWRISDDGIAWARRVIQENPGLPVILVNHQLLNIDRDGVSPLETAYGNMLWERLIRDNDQIFMTLNGHHHGAAHQTRVNDFGNKVEIMVVDYQMAYQGGNGLMRLYEFDLTHNQIHVLSFSPWVVQKPRDTLTQFDQAVLKTANEQFTIEMDFAARFSGFNKQFKPGAQLRGSLVEAASAMILAGYTEPEVEVARAPADPEDYPKVASTVAHWRFTGGAAGQAVAAGQVIEDRAGQNPLRRAALNAEPGVRTAQLEDVRWSDDKHFLSAAPGSVQFANTDKNAQRLSYFLTDAAAPLNAMDFAATGYTVEAFVKIDKNWRSDLHAWMNIMTRDGRRDAVPGFSGGDGESPPLLFAVSSLREIQWEVVTPQAGARAPQASWSGEIMADSWVHIAVVADPAAKESIMYIEGAPALRNSGNATGLAPVSAAMPWVVGAGSWDGERSDGFFGSIGEIRIAAEPLPSQQWLTARRG</sequence>
<dbReference type="Pfam" id="PF13385">
    <property type="entry name" value="Laminin_G_3"/>
    <property type="match status" value="1"/>
</dbReference>
<dbReference type="InterPro" id="IPR006311">
    <property type="entry name" value="TAT_signal"/>
</dbReference>
<evidence type="ECO:0000313" key="3">
    <source>
        <dbReference type="EMBL" id="PND32775.1"/>
    </source>
</evidence>
<proteinExistence type="predicted"/>
<dbReference type="PANTHER" id="PTHR43143">
    <property type="entry name" value="METALLOPHOSPHOESTERASE, CALCINEURIN SUPERFAMILY"/>
    <property type="match status" value="1"/>
</dbReference>
<accession>A0A2N8KH45</accession>
<dbReference type="InterPro" id="IPR029052">
    <property type="entry name" value="Metallo-depent_PP-like"/>
</dbReference>